<gene>
    <name evidence="4" type="primary">rpo7</name>
    <name evidence="4" type="synonym">rpoE</name>
    <name evidence="6" type="ordered locus">ASAC_1068</name>
</gene>
<evidence type="ECO:0000256" key="4">
    <source>
        <dbReference type="HAMAP-Rule" id="MF_00865"/>
    </source>
</evidence>
<dbReference type="NCBIfam" id="TIGR00448">
    <property type="entry name" value="rpoE"/>
    <property type="match status" value="1"/>
</dbReference>
<keyword evidence="4 6" id="KW-0548">Nucleotidyltransferase</keyword>
<dbReference type="Gene3D" id="3.30.1490.120">
    <property type="entry name" value="RNA polymerase Rpb7-like, N-terminal domain"/>
    <property type="match status" value="1"/>
</dbReference>
<feature type="domain" description="S1 motif" evidence="5">
    <location>
        <begin position="83"/>
        <end position="167"/>
    </location>
</feature>
<dbReference type="GO" id="GO:0006352">
    <property type="term" value="P:DNA-templated transcription initiation"/>
    <property type="evidence" value="ECO:0007669"/>
    <property type="project" value="InterPro"/>
</dbReference>
<dbReference type="GO" id="GO:0000428">
    <property type="term" value="C:DNA-directed RNA polymerase complex"/>
    <property type="evidence" value="ECO:0007669"/>
    <property type="project" value="UniProtKB-KW"/>
</dbReference>
<dbReference type="Gene3D" id="2.40.50.140">
    <property type="entry name" value="Nucleic acid-binding proteins"/>
    <property type="match status" value="1"/>
</dbReference>
<dbReference type="AlphaFoldDB" id="D9Q2D5"/>
<comment type="subunit">
    <text evidence="4">Part of the RNA polymerase complex. Forms a stalk with Rpo4 that extends from the main structure.</text>
</comment>
<dbReference type="SUPFAM" id="SSF88798">
    <property type="entry name" value="N-terminal, heterodimerisation domain of RBP7 (RpoE)"/>
    <property type="match status" value="1"/>
</dbReference>
<keyword evidence="3 4" id="KW-0804">Transcription</keyword>
<proteinExistence type="inferred from homology"/>
<dbReference type="EMBL" id="CP001742">
    <property type="protein sequence ID" value="ADL19473.1"/>
    <property type="molecule type" value="Genomic_DNA"/>
</dbReference>
<organism evidence="6 7">
    <name type="scientific">Acidilobus saccharovorans (strain DSM 16705 / JCM 18335 / VKM B-2471 / 345-15)</name>
    <dbReference type="NCBI Taxonomy" id="666510"/>
    <lineage>
        <taxon>Archaea</taxon>
        <taxon>Thermoproteota</taxon>
        <taxon>Thermoprotei</taxon>
        <taxon>Acidilobales</taxon>
        <taxon>Acidilobaceae</taxon>
        <taxon>Acidilobus</taxon>
    </lineage>
</organism>
<dbReference type="STRING" id="666510.ASAC_1068"/>
<evidence type="ECO:0000259" key="5">
    <source>
        <dbReference type="PROSITE" id="PS50126"/>
    </source>
</evidence>
<dbReference type="FunCoup" id="D9Q2D5">
    <property type="interactions" value="205"/>
</dbReference>
<dbReference type="SUPFAM" id="SSF50249">
    <property type="entry name" value="Nucleic acid-binding proteins"/>
    <property type="match status" value="1"/>
</dbReference>
<dbReference type="KEGG" id="asc:ASAC_1068"/>
<dbReference type="HOGENOM" id="CLU_117966_0_0_2"/>
<dbReference type="InterPro" id="IPR012340">
    <property type="entry name" value="NA-bd_OB-fold"/>
</dbReference>
<dbReference type="PROSITE" id="PS50126">
    <property type="entry name" value="S1"/>
    <property type="match status" value="1"/>
</dbReference>
<evidence type="ECO:0000256" key="2">
    <source>
        <dbReference type="ARBA" id="ARBA00022478"/>
    </source>
</evidence>
<dbReference type="GO" id="GO:0003899">
    <property type="term" value="F:DNA-directed RNA polymerase activity"/>
    <property type="evidence" value="ECO:0007669"/>
    <property type="project" value="UniProtKB-UniRule"/>
</dbReference>
<dbReference type="PANTHER" id="PTHR12709:SF4">
    <property type="entry name" value="DNA-DIRECTED RNA POLYMERASE II SUBUNIT RPB7"/>
    <property type="match status" value="1"/>
</dbReference>
<evidence type="ECO:0000313" key="6">
    <source>
        <dbReference type="EMBL" id="ADL19473.1"/>
    </source>
</evidence>
<dbReference type="OrthoDB" id="7927at2157"/>
<name>D9Q2D5_ACIS3</name>
<keyword evidence="7" id="KW-1185">Reference proteome</keyword>
<dbReference type="Proteomes" id="UP000000346">
    <property type="component" value="Chromosome"/>
</dbReference>
<dbReference type="eggNOG" id="arCOG00675">
    <property type="taxonomic scope" value="Archaea"/>
</dbReference>
<dbReference type="SMART" id="SM00316">
    <property type="entry name" value="S1"/>
    <property type="match status" value="1"/>
</dbReference>
<dbReference type="NCBIfam" id="NF006333">
    <property type="entry name" value="PRK08563.1"/>
    <property type="match status" value="1"/>
</dbReference>
<comment type="similarity">
    <text evidence="1 4">Belongs to the eukaryotic RPB7/RPC8 RNA polymerase subunit family.</text>
</comment>
<reference evidence="6 7" key="1">
    <citation type="journal article" date="2010" name="Appl. Environ. Microbiol.">
        <title>The genome sequence of the crenarchaeon Acidilobus saccharovorans supports a new order, Acidilobales, and suggests an important ecological role in terrestrial acidic hot springs.</title>
        <authorList>
            <person name="Mardanov A.V."/>
            <person name="Svetlitchnyi V.A."/>
            <person name="Beletsky A.V."/>
            <person name="Prokofeva M.I."/>
            <person name="Bonch-Osmolovskaya E.A."/>
            <person name="Ravin N.V."/>
            <person name="Skryabin K.G."/>
        </authorList>
    </citation>
    <scope>NUCLEOTIDE SEQUENCE [LARGE SCALE GENOMIC DNA]</scope>
    <source>
        <strain evidence="7">DSM 16705 / JCM 18335 / VKM B-2471 / 345-15</strain>
    </source>
</reference>
<dbReference type="Pfam" id="PF03876">
    <property type="entry name" value="SHS2_Rpb7-N"/>
    <property type="match status" value="1"/>
</dbReference>
<dbReference type="InterPro" id="IPR046399">
    <property type="entry name" value="RNApol_Rpo7"/>
</dbReference>
<dbReference type="PANTHER" id="PTHR12709">
    <property type="entry name" value="DNA-DIRECTED RNA POLYMERASE II, III"/>
    <property type="match status" value="1"/>
</dbReference>
<comment type="subcellular location">
    <subcellularLocation>
        <location evidence="4">Cytoplasm</location>
    </subcellularLocation>
</comment>
<dbReference type="InParanoid" id="D9Q2D5"/>
<dbReference type="InterPro" id="IPR045113">
    <property type="entry name" value="Rpb7-like"/>
</dbReference>
<evidence type="ECO:0000313" key="7">
    <source>
        <dbReference type="Proteomes" id="UP000000346"/>
    </source>
</evidence>
<comment type="function">
    <text evidence="4">DNA-dependent RNA polymerase (RNAP) catalyzes the transcription of DNA into RNA using the four ribonucleoside triphosphates as substrates.</text>
</comment>
<keyword evidence="4 6" id="KW-0808">Transferase</keyword>
<dbReference type="Pfam" id="PF00575">
    <property type="entry name" value="S1"/>
    <property type="match status" value="1"/>
</dbReference>
<evidence type="ECO:0000256" key="1">
    <source>
        <dbReference type="ARBA" id="ARBA00009307"/>
    </source>
</evidence>
<dbReference type="InterPro" id="IPR005576">
    <property type="entry name" value="Rpb7-like_N"/>
</dbReference>
<dbReference type="InterPro" id="IPR004519">
    <property type="entry name" value="RNAP_E/RPC8"/>
</dbReference>
<dbReference type="GO" id="GO:0005737">
    <property type="term" value="C:cytoplasm"/>
    <property type="evidence" value="ECO:0007669"/>
    <property type="project" value="UniProtKB-SubCell"/>
</dbReference>
<accession>D9Q2D5</accession>
<sequence>MYAEYTLYEWVGVRPELAYSGEIKQAVLQSLREELEGQVDETMGIIISVIDADVEGDGVLLPNDPQIYFPVRYRVLSFEPLLQEVDKGIVSDAREFGAFVSLGPTDGFVHRTQLMDEDADFIQETRSFKGRESGRVVGVNDIVRVRITQVSKASRRMAAVRIGLTMRQPYLGKEEWYTEKQQVAGGGEGGEAS</sequence>
<comment type="catalytic activity">
    <reaction evidence="4">
        <text>RNA(n) + a ribonucleoside 5'-triphosphate = RNA(n+1) + diphosphate</text>
        <dbReference type="Rhea" id="RHEA:21248"/>
        <dbReference type="Rhea" id="RHEA-COMP:14527"/>
        <dbReference type="Rhea" id="RHEA-COMP:17342"/>
        <dbReference type="ChEBI" id="CHEBI:33019"/>
        <dbReference type="ChEBI" id="CHEBI:61557"/>
        <dbReference type="ChEBI" id="CHEBI:140395"/>
        <dbReference type="EC" id="2.7.7.6"/>
    </reaction>
</comment>
<comment type="domain">
    <text evidence="4">Forms 2 domains with an elongated structure; Rpo4 packs into the hinge region between the 2 domains.</text>
</comment>
<dbReference type="EC" id="2.7.7.6" evidence="4"/>
<keyword evidence="4" id="KW-0963">Cytoplasm</keyword>
<protein>
    <recommendedName>
        <fullName evidence="4">DNA-directed RNA polymerase subunit Rpo7</fullName>
        <ecNumber evidence="4">2.7.7.6</ecNumber>
    </recommendedName>
    <alternativeName>
        <fullName evidence="4">DNA-directed RNA polymerase subunit E</fullName>
    </alternativeName>
</protein>
<keyword evidence="2 4" id="KW-0240">DNA-directed RNA polymerase</keyword>
<evidence type="ECO:0000256" key="3">
    <source>
        <dbReference type="ARBA" id="ARBA00023163"/>
    </source>
</evidence>
<dbReference type="RefSeq" id="WP_013266985.1">
    <property type="nucleotide sequence ID" value="NC_014374.1"/>
</dbReference>
<dbReference type="CDD" id="cd04460">
    <property type="entry name" value="S1_RpoE"/>
    <property type="match status" value="1"/>
</dbReference>
<dbReference type="InterPro" id="IPR036898">
    <property type="entry name" value="RNA_pol_Rpb7-like_N_sf"/>
</dbReference>
<dbReference type="HAMAP" id="MF_00865">
    <property type="entry name" value="RNApol_arch_Rpo7"/>
    <property type="match status" value="1"/>
</dbReference>
<dbReference type="GeneID" id="9499315"/>
<dbReference type="GO" id="GO:0003677">
    <property type="term" value="F:DNA binding"/>
    <property type="evidence" value="ECO:0007669"/>
    <property type="project" value="InterPro"/>
</dbReference>
<dbReference type="InterPro" id="IPR003029">
    <property type="entry name" value="S1_domain"/>
</dbReference>